<keyword evidence="2" id="KW-1185">Reference proteome</keyword>
<proteinExistence type="predicted"/>
<accession>A0A2T7CGQ0</accession>
<name>A0A2T7CGQ0_9POAL</name>
<protein>
    <submittedName>
        <fullName evidence="1">Uncharacterized protein</fullName>
    </submittedName>
</protein>
<organism evidence="1 2">
    <name type="scientific">Panicum hallii var. hallii</name>
    <dbReference type="NCBI Taxonomy" id="1504633"/>
    <lineage>
        <taxon>Eukaryota</taxon>
        <taxon>Viridiplantae</taxon>
        <taxon>Streptophyta</taxon>
        <taxon>Embryophyta</taxon>
        <taxon>Tracheophyta</taxon>
        <taxon>Spermatophyta</taxon>
        <taxon>Magnoliopsida</taxon>
        <taxon>Liliopsida</taxon>
        <taxon>Poales</taxon>
        <taxon>Poaceae</taxon>
        <taxon>PACMAD clade</taxon>
        <taxon>Panicoideae</taxon>
        <taxon>Panicodae</taxon>
        <taxon>Paniceae</taxon>
        <taxon>Panicinae</taxon>
        <taxon>Panicum</taxon>
        <taxon>Panicum sect. Panicum</taxon>
    </lineage>
</organism>
<dbReference type="Proteomes" id="UP000244336">
    <property type="component" value="Chromosome 9"/>
</dbReference>
<evidence type="ECO:0000313" key="1">
    <source>
        <dbReference type="EMBL" id="PUZ42515.1"/>
    </source>
</evidence>
<reference evidence="1 2" key="1">
    <citation type="submission" date="2018-04" db="EMBL/GenBank/DDBJ databases">
        <title>WGS assembly of Panicum hallii var. hallii HAL2.</title>
        <authorList>
            <person name="Lovell J."/>
            <person name="Jenkins J."/>
            <person name="Lowry D."/>
            <person name="Mamidi S."/>
            <person name="Sreedasyam A."/>
            <person name="Weng X."/>
            <person name="Barry K."/>
            <person name="Bonette J."/>
            <person name="Campitelli B."/>
            <person name="Daum C."/>
            <person name="Gordon S."/>
            <person name="Gould B."/>
            <person name="Lipzen A."/>
            <person name="MacQueen A."/>
            <person name="Palacio-Mejia J."/>
            <person name="Plott C."/>
            <person name="Shakirov E."/>
            <person name="Shu S."/>
            <person name="Yoshinaga Y."/>
            <person name="Zane M."/>
            <person name="Rokhsar D."/>
            <person name="Grimwood J."/>
            <person name="Schmutz J."/>
            <person name="Juenger T."/>
        </authorList>
    </citation>
    <scope>NUCLEOTIDE SEQUENCE [LARGE SCALE GENOMIC DNA]</scope>
    <source>
        <strain evidence="2">cv. HAL2</strain>
    </source>
</reference>
<evidence type="ECO:0000313" key="2">
    <source>
        <dbReference type="Proteomes" id="UP000244336"/>
    </source>
</evidence>
<dbReference type="AlphaFoldDB" id="A0A2T7CGQ0"/>
<dbReference type="Gramene" id="PUZ42515">
    <property type="protein sequence ID" value="PUZ42515"/>
    <property type="gene ID" value="GQ55_9G588600"/>
</dbReference>
<dbReference type="EMBL" id="CM009757">
    <property type="protein sequence ID" value="PUZ42515.1"/>
    <property type="molecule type" value="Genomic_DNA"/>
</dbReference>
<sequence>MHRIRPGHAVLWRACRSSSCALSGAAGGSMFRAPVFFARYPVHGELSFKGSGWVRARVITVETRASLSPWKHGCLARVDRERSTKPRPHRWTITALLKEEQIT</sequence>
<gene>
    <name evidence="1" type="ORF">GQ55_9G588600</name>
</gene>